<keyword evidence="2" id="KW-1185">Reference proteome</keyword>
<name>W7CBJ1_9LIST</name>
<dbReference type="STRING" id="1265861.BCAMP_12401"/>
<proteinExistence type="predicted"/>
<evidence type="ECO:0000313" key="1">
    <source>
        <dbReference type="EMBL" id="EUJ34272.1"/>
    </source>
</evidence>
<sequence>MNLAVVQVNEILKNSMLKDIPRFLNYVPEDDQKLKNLPLIRVVEINSYYSDLASNKAQTVTFNVQIDVWTSTLAQANDLYFKIDEVLQENQWACQYSELTNDVDLENCNRIIKRYETIRFK</sequence>
<organism evidence="1 2">
    <name type="scientific">Brochothrix campestris FSL F6-1037</name>
    <dbReference type="NCBI Taxonomy" id="1265861"/>
    <lineage>
        <taxon>Bacteria</taxon>
        <taxon>Bacillati</taxon>
        <taxon>Bacillota</taxon>
        <taxon>Bacilli</taxon>
        <taxon>Bacillales</taxon>
        <taxon>Listeriaceae</taxon>
        <taxon>Brochothrix</taxon>
    </lineage>
</organism>
<dbReference type="RefSeq" id="WP_035315734.1">
    <property type="nucleotide sequence ID" value="NZ_AODH01000076.1"/>
</dbReference>
<comment type="caution">
    <text evidence="1">The sequence shown here is derived from an EMBL/GenBank/DDBJ whole genome shotgun (WGS) entry which is preliminary data.</text>
</comment>
<reference evidence="1 2" key="1">
    <citation type="submission" date="2012-12" db="EMBL/GenBank/DDBJ databases">
        <title>Novel taxa of Listeriaceae from agricultural environments in the United States.</title>
        <authorList>
            <person name="den Bakker H.C."/>
            <person name="Allred A."/>
            <person name="Warchocki S."/>
            <person name="Wright E.M."/>
            <person name="Burrell A."/>
            <person name="Nightingale K.K."/>
            <person name="Kephart D."/>
            <person name="Wiedmann M."/>
        </authorList>
    </citation>
    <scope>NUCLEOTIDE SEQUENCE [LARGE SCALE GENOMIC DNA]</scope>
    <source>
        <strain evidence="1 2">FSL F6-1037</strain>
    </source>
</reference>
<dbReference type="OrthoDB" id="2932542at2"/>
<accession>W7CBJ1</accession>
<dbReference type="AlphaFoldDB" id="W7CBJ1"/>
<dbReference type="EMBL" id="AODH01000076">
    <property type="protein sequence ID" value="EUJ34272.1"/>
    <property type="molecule type" value="Genomic_DNA"/>
</dbReference>
<gene>
    <name evidence="1" type="ORF">BCAMP_12401</name>
</gene>
<dbReference type="Proteomes" id="UP000019243">
    <property type="component" value="Unassembled WGS sequence"/>
</dbReference>
<protein>
    <submittedName>
        <fullName evidence="1">Uncharacterized protein</fullName>
    </submittedName>
</protein>
<evidence type="ECO:0000313" key="2">
    <source>
        <dbReference type="Proteomes" id="UP000019243"/>
    </source>
</evidence>